<reference evidence="2 3" key="1">
    <citation type="submission" date="2018-03" db="EMBL/GenBank/DDBJ databases">
        <title>Draft genome sequence of Rohu Carp (Labeo rohita).</title>
        <authorList>
            <person name="Das P."/>
            <person name="Kushwaha B."/>
            <person name="Joshi C.G."/>
            <person name="Kumar D."/>
            <person name="Nagpure N.S."/>
            <person name="Sahoo L."/>
            <person name="Das S.P."/>
            <person name="Bit A."/>
            <person name="Patnaik S."/>
            <person name="Meher P.K."/>
            <person name="Jayasankar P."/>
            <person name="Koringa P.G."/>
            <person name="Patel N.V."/>
            <person name="Hinsu A.T."/>
            <person name="Kumar R."/>
            <person name="Pandey M."/>
            <person name="Agarwal S."/>
            <person name="Srivastava S."/>
            <person name="Singh M."/>
            <person name="Iquebal M.A."/>
            <person name="Jaiswal S."/>
            <person name="Angadi U.B."/>
            <person name="Kumar N."/>
            <person name="Raza M."/>
            <person name="Shah T.M."/>
            <person name="Rai A."/>
            <person name="Jena J.K."/>
        </authorList>
    </citation>
    <scope>NUCLEOTIDE SEQUENCE [LARGE SCALE GENOMIC DNA]</scope>
    <source>
        <strain evidence="2">DASCIFA01</strain>
        <tissue evidence="2">Testis</tissue>
    </source>
</reference>
<dbReference type="AlphaFoldDB" id="A0A498MIW5"/>
<evidence type="ECO:0000256" key="1">
    <source>
        <dbReference type="SAM" id="Coils"/>
    </source>
</evidence>
<feature type="coiled-coil region" evidence="1">
    <location>
        <begin position="177"/>
        <end position="239"/>
    </location>
</feature>
<dbReference type="STRING" id="84645.A0A498MIW5"/>
<evidence type="ECO:0000313" key="3">
    <source>
        <dbReference type="Proteomes" id="UP000290572"/>
    </source>
</evidence>
<gene>
    <name evidence="2" type="ORF">ROHU_025168</name>
</gene>
<dbReference type="Proteomes" id="UP000290572">
    <property type="component" value="Unassembled WGS sequence"/>
</dbReference>
<dbReference type="Gene3D" id="1.20.1170.10">
    <property type="match status" value="1"/>
</dbReference>
<sequence>MGRFRLRWMRQCRVFQALRGHSFRDKKKMSQSKELMIASSPDFVTELLPSAQRTALLYHLSYLCLAKFPNLERIVRERAIETQLLFGSSEVLLLKCAATSKNLVSTLLPALKAAVEKDKSILAIKSLEKARAWITDIVDKVEQMVERLMINLKSVFIRYDKHNRSITTCTDNVKTEKAETEKRLTDVNVAIKELEKEVKKEEEQLKENSEKIRQIDLAMAQINQEIQNCIRQASRKRNRLGFITALVPFVGPLVNSIFGAKIDAGLAANIQALSNKLTQLSNEKSNLRNKEWSIHVKLTTLQLNLANMKITEGTIPDPIHLNDVQTCLARIQQILIQIKKFWETVSVMLEALRDETFANEHFIEDSDMKEIFLDSITTAQQHWKTFGESCLYAKGMFSLQKTNAYLFLEISPSSLSKEEWQKRYDAVIVELNKISPDPFVPKPAAIAQ</sequence>
<keyword evidence="1" id="KW-0175">Coiled coil</keyword>
<name>A0A498MIW5_LABRO</name>
<accession>A0A498MIW5</accession>
<keyword evidence="3" id="KW-1185">Reference proteome</keyword>
<dbReference type="EMBL" id="QBIY01012649">
    <property type="protein sequence ID" value="RXN20130.1"/>
    <property type="molecule type" value="Genomic_DNA"/>
</dbReference>
<evidence type="ECO:0000313" key="2">
    <source>
        <dbReference type="EMBL" id="RXN20130.1"/>
    </source>
</evidence>
<organism evidence="2 3">
    <name type="scientific">Labeo rohita</name>
    <name type="common">Indian major carp</name>
    <name type="synonym">Cyprinus rohita</name>
    <dbReference type="NCBI Taxonomy" id="84645"/>
    <lineage>
        <taxon>Eukaryota</taxon>
        <taxon>Metazoa</taxon>
        <taxon>Chordata</taxon>
        <taxon>Craniata</taxon>
        <taxon>Vertebrata</taxon>
        <taxon>Euteleostomi</taxon>
        <taxon>Actinopterygii</taxon>
        <taxon>Neopterygii</taxon>
        <taxon>Teleostei</taxon>
        <taxon>Ostariophysi</taxon>
        <taxon>Cypriniformes</taxon>
        <taxon>Cyprinidae</taxon>
        <taxon>Labeoninae</taxon>
        <taxon>Labeonini</taxon>
        <taxon>Labeo</taxon>
    </lineage>
</organism>
<comment type="caution">
    <text evidence="2">The sequence shown here is derived from an EMBL/GenBank/DDBJ whole genome shotgun (WGS) entry which is preliminary data.</text>
</comment>
<proteinExistence type="predicted"/>
<protein>
    <submittedName>
        <fullName evidence="2">Restin-like protein</fullName>
    </submittedName>
</protein>